<dbReference type="InterPro" id="IPR050834">
    <property type="entry name" value="Glycosyltransf_2"/>
</dbReference>
<keyword evidence="1" id="KW-0472">Membrane</keyword>
<dbReference type="EMBL" id="PVTE01000004">
    <property type="protein sequence ID" value="PRY43133.1"/>
    <property type="molecule type" value="Genomic_DNA"/>
</dbReference>
<dbReference type="Proteomes" id="UP000238375">
    <property type="component" value="Unassembled WGS sequence"/>
</dbReference>
<dbReference type="RefSeq" id="WP_106136984.1">
    <property type="nucleotide sequence ID" value="NZ_PVTE01000004.1"/>
</dbReference>
<keyword evidence="3" id="KW-0808">Transferase</keyword>
<dbReference type="CDD" id="cd00761">
    <property type="entry name" value="Glyco_tranf_GTA_type"/>
    <property type="match status" value="1"/>
</dbReference>
<sequence length="327" mass="36021">MSPDLSVVITTFQQPAQLLKCLDALERQSLPRHQFEVIVVDDGDSPATATAVALFTRQLNQQHGALDVRYLPQSVRRGSAAARNRGWQAARGRIVAFTNGDCLPQPTWLANALACFDDATEVVTGQLWLQPPYADEPLGPDTLAADPVSLLSANCFCRKTTLERLGGFPTTVTYSRQADLLFLTTLIQQAVPIRKSKDVLVVQYIPVPHNLPGRYTHHPMEGAAVTDEQAVRQFWAEGGTSRQSLPVHWAAISGAVMGLMGVLTGGILMAMTGFGVWVTLAALFGKREYPSMQRRMTLLTIVWTRLSTPFVSVYWHLYSAIKYGVMH</sequence>
<gene>
    <name evidence="3" type="ORF">CLV58_104264</name>
</gene>
<dbReference type="GO" id="GO:0016740">
    <property type="term" value="F:transferase activity"/>
    <property type="evidence" value="ECO:0007669"/>
    <property type="project" value="UniProtKB-KW"/>
</dbReference>
<dbReference type="AlphaFoldDB" id="A0A2T0TBU5"/>
<comment type="caution">
    <text evidence="3">The sequence shown here is derived from an EMBL/GenBank/DDBJ whole genome shotgun (WGS) entry which is preliminary data.</text>
</comment>
<proteinExistence type="predicted"/>
<protein>
    <submittedName>
        <fullName evidence="3">Glycosyl transferase family 2</fullName>
    </submittedName>
</protein>
<name>A0A2T0TBU5_9BACT</name>
<organism evidence="3 4">
    <name type="scientific">Spirosoma oryzae</name>
    <dbReference type="NCBI Taxonomy" id="1469603"/>
    <lineage>
        <taxon>Bacteria</taxon>
        <taxon>Pseudomonadati</taxon>
        <taxon>Bacteroidota</taxon>
        <taxon>Cytophagia</taxon>
        <taxon>Cytophagales</taxon>
        <taxon>Cytophagaceae</taxon>
        <taxon>Spirosoma</taxon>
    </lineage>
</organism>
<dbReference type="InterPro" id="IPR029044">
    <property type="entry name" value="Nucleotide-diphossugar_trans"/>
</dbReference>
<dbReference type="PANTHER" id="PTHR43685:SF2">
    <property type="entry name" value="GLYCOSYLTRANSFERASE 2-LIKE DOMAIN-CONTAINING PROTEIN"/>
    <property type="match status" value="1"/>
</dbReference>
<accession>A0A2T0TBU5</accession>
<feature type="transmembrane region" description="Helical" evidence="1">
    <location>
        <begin position="296"/>
        <end position="317"/>
    </location>
</feature>
<feature type="transmembrane region" description="Helical" evidence="1">
    <location>
        <begin position="251"/>
        <end position="284"/>
    </location>
</feature>
<keyword evidence="4" id="KW-1185">Reference proteome</keyword>
<dbReference type="Gene3D" id="3.90.550.10">
    <property type="entry name" value="Spore Coat Polysaccharide Biosynthesis Protein SpsA, Chain A"/>
    <property type="match status" value="1"/>
</dbReference>
<dbReference type="InterPro" id="IPR001173">
    <property type="entry name" value="Glyco_trans_2-like"/>
</dbReference>
<reference evidence="3 4" key="1">
    <citation type="submission" date="2018-03" db="EMBL/GenBank/DDBJ databases">
        <title>Genomic Encyclopedia of Archaeal and Bacterial Type Strains, Phase II (KMG-II): from individual species to whole genera.</title>
        <authorList>
            <person name="Goeker M."/>
        </authorList>
    </citation>
    <scope>NUCLEOTIDE SEQUENCE [LARGE SCALE GENOMIC DNA]</scope>
    <source>
        <strain evidence="3 4">DSM 28354</strain>
    </source>
</reference>
<dbReference type="SUPFAM" id="SSF53448">
    <property type="entry name" value="Nucleotide-diphospho-sugar transferases"/>
    <property type="match status" value="1"/>
</dbReference>
<evidence type="ECO:0000313" key="3">
    <source>
        <dbReference type="EMBL" id="PRY43133.1"/>
    </source>
</evidence>
<keyword evidence="1" id="KW-1133">Transmembrane helix</keyword>
<dbReference type="OrthoDB" id="9801954at2"/>
<dbReference type="PANTHER" id="PTHR43685">
    <property type="entry name" value="GLYCOSYLTRANSFERASE"/>
    <property type="match status" value="1"/>
</dbReference>
<evidence type="ECO:0000259" key="2">
    <source>
        <dbReference type="Pfam" id="PF00535"/>
    </source>
</evidence>
<keyword evidence="1" id="KW-0812">Transmembrane</keyword>
<evidence type="ECO:0000313" key="4">
    <source>
        <dbReference type="Proteomes" id="UP000238375"/>
    </source>
</evidence>
<dbReference type="Pfam" id="PF00535">
    <property type="entry name" value="Glycos_transf_2"/>
    <property type="match status" value="1"/>
</dbReference>
<evidence type="ECO:0000256" key="1">
    <source>
        <dbReference type="SAM" id="Phobius"/>
    </source>
</evidence>
<feature type="domain" description="Glycosyltransferase 2-like" evidence="2">
    <location>
        <begin position="6"/>
        <end position="126"/>
    </location>
</feature>